<dbReference type="InterPro" id="IPR013761">
    <property type="entry name" value="SAM/pointed_sf"/>
</dbReference>
<dbReference type="PANTHER" id="PTHR12301:SF10">
    <property type="match status" value="1"/>
</dbReference>
<dbReference type="SMART" id="SM00454">
    <property type="entry name" value="SAM"/>
    <property type="match status" value="3"/>
</dbReference>
<dbReference type="Proteomes" id="UP001347796">
    <property type="component" value="Unassembled WGS sequence"/>
</dbReference>
<evidence type="ECO:0000256" key="3">
    <source>
        <dbReference type="ARBA" id="ARBA00022490"/>
    </source>
</evidence>
<comment type="subunit">
    <text evidence="4">Interacts promiscuously (via SAM domain) with EPHA5, EPHA6, EPHA7, EPHA8, EPHB1, EPHB2, EPHB3 and EPHB4 (via SAM domain) (in vitro).</text>
</comment>
<dbReference type="Gene3D" id="1.10.150.50">
    <property type="entry name" value="Transcription Factor, Ets-1"/>
    <property type="match status" value="3"/>
</dbReference>
<dbReference type="Gene3D" id="2.30.30.40">
    <property type="entry name" value="SH3 Domains"/>
    <property type="match status" value="1"/>
</dbReference>
<evidence type="ECO:0000256" key="2">
    <source>
        <dbReference type="ARBA" id="ARBA00022443"/>
    </source>
</evidence>
<evidence type="ECO:0000313" key="11">
    <source>
        <dbReference type="Proteomes" id="UP001347796"/>
    </source>
</evidence>
<dbReference type="EMBL" id="JAZGQO010000004">
    <property type="protein sequence ID" value="KAK6187806.1"/>
    <property type="molecule type" value="Genomic_DNA"/>
</dbReference>
<dbReference type="SUPFAM" id="SSF50044">
    <property type="entry name" value="SH3-domain"/>
    <property type="match status" value="1"/>
</dbReference>
<keyword evidence="11" id="KW-1185">Reference proteome</keyword>
<dbReference type="SUPFAM" id="SSF47769">
    <property type="entry name" value="SAM/Pointed domain"/>
    <property type="match status" value="3"/>
</dbReference>
<comment type="subcellular location">
    <subcellularLocation>
        <location evidence="1">Cytoplasm</location>
    </subcellularLocation>
</comment>
<dbReference type="Pfam" id="PF26285">
    <property type="entry name" value="SASH1_Homeodomain"/>
    <property type="match status" value="2"/>
</dbReference>
<evidence type="ECO:0000313" key="10">
    <source>
        <dbReference type="EMBL" id="KAK6187806.1"/>
    </source>
</evidence>
<feature type="domain" description="SAM" evidence="9">
    <location>
        <begin position="829"/>
        <end position="893"/>
    </location>
</feature>
<evidence type="ECO:0000256" key="5">
    <source>
        <dbReference type="ARBA" id="ARBA00073398"/>
    </source>
</evidence>
<evidence type="ECO:0000256" key="7">
    <source>
        <dbReference type="SAM" id="MobiDB-lite"/>
    </source>
</evidence>
<evidence type="ECO:0000259" key="9">
    <source>
        <dbReference type="PROSITE" id="PS50105"/>
    </source>
</evidence>
<feature type="domain" description="SH3" evidence="8">
    <location>
        <begin position="748"/>
        <end position="809"/>
    </location>
</feature>
<dbReference type="Pfam" id="PF07647">
    <property type="entry name" value="SAM_2"/>
    <property type="match status" value="1"/>
</dbReference>
<dbReference type="InterPro" id="IPR036028">
    <property type="entry name" value="SH3-like_dom_sf"/>
</dbReference>
<feature type="domain" description="SAM" evidence="9">
    <location>
        <begin position="3"/>
        <end position="67"/>
    </location>
</feature>
<keyword evidence="3" id="KW-0963">Cytoplasm</keyword>
<proteinExistence type="predicted"/>
<evidence type="ECO:0000256" key="4">
    <source>
        <dbReference type="ARBA" id="ARBA00065890"/>
    </source>
</evidence>
<name>A0AAN8K248_PATCE</name>
<organism evidence="10 11">
    <name type="scientific">Patella caerulea</name>
    <name type="common">Rayed Mediterranean limpet</name>
    <dbReference type="NCBI Taxonomy" id="87958"/>
    <lineage>
        <taxon>Eukaryota</taxon>
        <taxon>Metazoa</taxon>
        <taxon>Spiralia</taxon>
        <taxon>Lophotrochozoa</taxon>
        <taxon>Mollusca</taxon>
        <taxon>Gastropoda</taxon>
        <taxon>Patellogastropoda</taxon>
        <taxon>Patelloidea</taxon>
        <taxon>Patellidae</taxon>
        <taxon>Patella</taxon>
    </lineage>
</organism>
<dbReference type="Pfam" id="PF07653">
    <property type="entry name" value="SH3_2"/>
    <property type="match status" value="1"/>
</dbReference>
<reference evidence="10 11" key="1">
    <citation type="submission" date="2024-01" db="EMBL/GenBank/DDBJ databases">
        <title>The genome of the rayed Mediterranean limpet Patella caerulea (Linnaeus, 1758).</title>
        <authorList>
            <person name="Anh-Thu Weber A."/>
            <person name="Halstead-Nussloch G."/>
        </authorList>
    </citation>
    <scope>NUCLEOTIDE SEQUENCE [LARGE SCALE GENOMIC DNA]</scope>
    <source>
        <strain evidence="10">AATW-2023a</strain>
        <tissue evidence="10">Whole specimen</tissue>
    </source>
</reference>
<keyword evidence="2 6" id="KW-0728">SH3 domain</keyword>
<feature type="region of interest" description="Disordered" evidence="7">
    <location>
        <begin position="614"/>
        <end position="638"/>
    </location>
</feature>
<accession>A0AAN8K248</accession>
<dbReference type="FunFam" id="1.10.150.50:FF:000055">
    <property type="entry name" value="Sterile alpha motif domain containing 5"/>
    <property type="match status" value="1"/>
</dbReference>
<dbReference type="PANTHER" id="PTHR12301">
    <property type="entry name" value="SAM-DOMAIN, SH3 AND NUCLEAR LOCALIZATION SIGNALS PROTEIN RELATED"/>
    <property type="match status" value="1"/>
</dbReference>
<evidence type="ECO:0000256" key="6">
    <source>
        <dbReference type="PROSITE-ProRule" id="PRU00192"/>
    </source>
</evidence>
<dbReference type="InterPro" id="IPR058666">
    <property type="entry name" value="SASH1/NUB1_homeodomain"/>
</dbReference>
<feature type="compositionally biased region" description="Polar residues" evidence="7">
    <location>
        <begin position="906"/>
        <end position="927"/>
    </location>
</feature>
<evidence type="ECO:0000256" key="1">
    <source>
        <dbReference type="ARBA" id="ARBA00004496"/>
    </source>
</evidence>
<feature type="region of interest" description="Disordered" evidence="7">
    <location>
        <begin position="896"/>
        <end position="976"/>
    </location>
</feature>
<dbReference type="InterPro" id="IPR051725">
    <property type="entry name" value="SAM-SH3_domain_protein"/>
</dbReference>
<dbReference type="Pfam" id="PF00536">
    <property type="entry name" value="SAM_1"/>
    <property type="match status" value="1"/>
</dbReference>
<dbReference type="InterPro" id="IPR001452">
    <property type="entry name" value="SH3_domain"/>
</dbReference>
<dbReference type="PROSITE" id="PS50105">
    <property type="entry name" value="SAM_DOMAIN"/>
    <property type="match status" value="2"/>
</dbReference>
<feature type="region of interest" description="Disordered" evidence="7">
    <location>
        <begin position="386"/>
        <end position="419"/>
    </location>
</feature>
<dbReference type="PROSITE" id="PS50002">
    <property type="entry name" value="SH3"/>
    <property type="match status" value="1"/>
</dbReference>
<comment type="caution">
    <text evidence="10">The sequence shown here is derived from an EMBL/GenBank/DDBJ whole genome shotgun (WGS) entry which is preliminary data.</text>
</comment>
<feature type="compositionally biased region" description="Polar residues" evidence="7">
    <location>
        <begin position="940"/>
        <end position="950"/>
    </location>
</feature>
<protein>
    <recommendedName>
        <fullName evidence="5">Sterile alpha motif domain-containing protein 5</fullName>
    </recommendedName>
</protein>
<dbReference type="InterPro" id="IPR001660">
    <property type="entry name" value="SAM"/>
</dbReference>
<dbReference type="GO" id="GO:0005737">
    <property type="term" value="C:cytoplasm"/>
    <property type="evidence" value="ECO:0007669"/>
    <property type="project" value="UniProtKB-SubCell"/>
</dbReference>
<sequence>MGENNNIVEGWLRSLNLVQYTQSFIDNGYDDLEVCKQIGELDLDAIGIAKKEHRDKLIRAVRILREEGGTAVYFTLEETVGAGVNPQIIGAYYDDSVLKELGPPPDPPELTDEQAVRLDAYDVGKSALLIYPKVQLKHILKIKIREDDIDLSSPPYTTQEFGLCRSSLTALAVKYADELKTHFEDVFERLEELWHIARELDSYTLPVNHSPMHGIYGSSSVYGFSPRHVPPPLPSIPPPSTSHVERCTDLQCHLQIGHRHDNYVHQNYVAVDGGVCCLFSRKIKTDPKGVSDEGKKKTSTLSRFLRNIGIRRSGKKHCYKQYSGDPKIKRDQFSVSGDPNAFDITMSDEERIALMVMVKEGKISTETALEVVRRFEDERLRDSNGSLVDIEGKENMGGYPINPSSKKKKNPGSKPMKSQSAIYADAGPRCHICQHVILAEEQEDNQHIINDDPDNQLYVCCRHKRVHSVGHIEFPHHVHSPLFTRAMSCSPSRNPNIAITSINTPDQGRQSPAHNRLYSPILAHSPKVMQPSLPQGMEAIKERLSGKSKDFMHKTTSRTSLLSSESDHSMECSQHGLLKSEVLTSRNDDTNYCSNSTVSMSSDNSPAIGRKKQELGVKGKGQKWHRSASYSTGDDGISSENDEHDNAHLLGAWSRDRNKLGGRLREMRFELKKKVMKNKDERPQHTHNVHNIQATCNNTQLMNVSRPPLLRTTSQGGYMPPPAPAACSQMPLYGCFQPSGEPAVYSGPFLGKAWVTKSFQPSEEEVDFLHIEKGDIIHIINMAQSGVWRGALKGQVGNFHFCNVEVIVDDAPLYQRKDKHPKRKNSKKSKPKSVEELMQRIGLEHLTSLLLLNGYDQLEIFSEIDEEDLNILNISDPEQRAKLLTAAELLLDFDSTDTSDSHVKSDNSGAASDTPCSLSPSNMTNKPSPTPKVSRDSGCFASSEQLQKHSTACKKSPLTTKTVPSGQGGLKGSNSSCKTCTNCGKPKVEGGDDSMDTDKSDREYTEEDREVSAITKCCGDTKVQNNPPRTNSCAKTSNYGYSQCQICKHNSSLMTSGVYQTASNGNVIYEGIYPRMMCQSVYGQTGQHAIYGKHKKTKPVPPPRISSAQDTSVYLDNRKATGAQSQIMSPSKHQSRSNQIMSNSQSFGCDTRSPPPNYKSTILKDGRKSVEPIYAASQKTLKNVSRSLIPLVTTKLGAEKIDFSLEPYSTQNGYCGIPPLLVQRYAEELRQDITSVALVLEQVRIIQLQSLDRVCIPNEKLAESCSEACDLKIASIYEFFISIGLPMYTEDIVNGGVTTIEQLLKTTESQFNQITGADSRHLKRLLHAIEWVRSKLSSPTRSIKTKAIINVIDKV</sequence>
<evidence type="ECO:0000259" key="8">
    <source>
        <dbReference type="PROSITE" id="PS50002"/>
    </source>
</evidence>
<gene>
    <name evidence="10" type="ORF">SNE40_005748</name>
</gene>